<feature type="region of interest" description="Disordered" evidence="1">
    <location>
        <begin position="20"/>
        <end position="39"/>
    </location>
</feature>
<name>A0A6J4U0L4_9BACT</name>
<dbReference type="AlphaFoldDB" id="A0A6J4U0L4"/>
<gene>
    <name evidence="2" type="ORF">AVDCRST_MAG73-1572</name>
</gene>
<dbReference type="EMBL" id="CADCWE010000095">
    <property type="protein sequence ID" value="CAA9537632.1"/>
    <property type="molecule type" value="Genomic_DNA"/>
</dbReference>
<protein>
    <submittedName>
        <fullName evidence="2">Uncharacterized protein</fullName>
    </submittedName>
</protein>
<evidence type="ECO:0000313" key="2">
    <source>
        <dbReference type="EMBL" id="CAA9537632.1"/>
    </source>
</evidence>
<reference evidence="2" key="1">
    <citation type="submission" date="2020-02" db="EMBL/GenBank/DDBJ databases">
        <authorList>
            <person name="Meier V. D."/>
        </authorList>
    </citation>
    <scope>NUCLEOTIDE SEQUENCE</scope>
    <source>
        <strain evidence="2">AVDCRST_MAG73</strain>
    </source>
</reference>
<organism evidence="2">
    <name type="scientific">uncultured Thermomicrobiales bacterium</name>
    <dbReference type="NCBI Taxonomy" id="1645740"/>
    <lineage>
        <taxon>Bacteria</taxon>
        <taxon>Pseudomonadati</taxon>
        <taxon>Thermomicrobiota</taxon>
        <taxon>Thermomicrobia</taxon>
        <taxon>Thermomicrobiales</taxon>
        <taxon>environmental samples</taxon>
    </lineage>
</organism>
<evidence type="ECO:0000256" key="1">
    <source>
        <dbReference type="SAM" id="MobiDB-lite"/>
    </source>
</evidence>
<accession>A0A6J4U0L4</accession>
<proteinExistence type="predicted"/>
<sequence length="39" mass="4238">MQAEDSPVRVGAVLARDRIATTHRVPGYPGTRRSTQETG</sequence>